<sequence length="501" mass="57719">MNIETFYYLGSFFVINVYVILSCWKKMKKIVLHSIIFFSILYASSAALIYTNQVYVALVSSLLISFYVGLMYHYHFYKNRFKQRQDMGLGIEVIILLLIFAISLLYYYVNDNLALFEISLLISSAWSIFRSKLSQKSIEDNYLKNPKLTFSLILLTFLLMWFLGIDTNLALGVLTFSDLLSSNLAYTLYNFLTGVTATPWFYIIVGIWLGILSFYRMVDERKFENKIRMLLMIIAYWIYSLYIPSFSPISNKVQYIPYMWYSGLGTYGPVSPSVVLTGIIGTYVVTAVLSALFGSRQICSVTCTAPYMLQGTFFNSLKSFNRNSKLGRKTLTSKISWWFRANAIVLWTSLLALAVISYLNQIGLISFTIFGNDPTVFLTSLYFNFLWWVQFIGIPFFGNYACVTQGLCHWGLFNQFFSYVGRVYRLKVKDPAICLNCKTVDCAKACPTGLTDMRASFIKKGEFRSFKCIGVGDCVEACPYDNIYIYDIRHKIRELRKEKII</sequence>
<feature type="transmembrane region" description="Helical" evidence="7">
    <location>
        <begin position="197"/>
        <end position="218"/>
    </location>
</feature>
<keyword evidence="4" id="KW-0249">Electron transport</keyword>
<accession>A0A8F5BZ73</accession>
<evidence type="ECO:0000256" key="6">
    <source>
        <dbReference type="ARBA" id="ARBA00023014"/>
    </source>
</evidence>
<evidence type="ECO:0000256" key="1">
    <source>
        <dbReference type="ARBA" id="ARBA00022448"/>
    </source>
</evidence>
<feature type="transmembrane region" description="Helical" evidence="7">
    <location>
        <begin position="113"/>
        <end position="129"/>
    </location>
</feature>
<reference evidence="9 10" key="1">
    <citation type="journal article" date="2021" name="Environ. Microbiol.">
        <title>New insights into the diversity and evolution of the archaeal mobilome from three complete genomes of Saccharolobus shibatae.</title>
        <authorList>
            <person name="Medvedeva S."/>
            <person name="Brandt D."/>
            <person name="Cvirkaite-Krupovic V."/>
            <person name="Liu Y."/>
            <person name="Severinov K."/>
            <person name="Ishino S."/>
            <person name="Ishino Y."/>
            <person name="Prangishvili D."/>
            <person name="Kalinowski J."/>
            <person name="Krupovic M."/>
        </authorList>
    </citation>
    <scope>NUCLEOTIDE SEQUENCE [LARGE SCALE GENOMIC DNA]</scope>
    <source>
        <strain evidence="9 10">S38A</strain>
    </source>
</reference>
<feature type="transmembrane region" description="Helical" evidence="7">
    <location>
        <begin position="376"/>
        <end position="397"/>
    </location>
</feature>
<keyword evidence="7" id="KW-1133">Transmembrane helix</keyword>
<dbReference type="InterPro" id="IPR051684">
    <property type="entry name" value="Electron_Trans/Redox"/>
</dbReference>
<organism evidence="9 10">
    <name type="scientific">Saccharolobus shibatae</name>
    <dbReference type="NCBI Taxonomy" id="2286"/>
    <lineage>
        <taxon>Archaea</taxon>
        <taxon>Thermoproteota</taxon>
        <taxon>Thermoprotei</taxon>
        <taxon>Sulfolobales</taxon>
        <taxon>Sulfolobaceae</taxon>
        <taxon>Saccharolobus</taxon>
    </lineage>
</organism>
<evidence type="ECO:0000259" key="8">
    <source>
        <dbReference type="PROSITE" id="PS51379"/>
    </source>
</evidence>
<proteinExistence type="predicted"/>
<feature type="domain" description="4Fe-4S ferredoxin-type" evidence="8">
    <location>
        <begin position="424"/>
        <end position="456"/>
    </location>
</feature>
<feature type="transmembrane region" description="Helical" evidence="7">
    <location>
        <begin position="150"/>
        <end position="177"/>
    </location>
</feature>
<dbReference type="GO" id="GO:0005886">
    <property type="term" value="C:plasma membrane"/>
    <property type="evidence" value="ECO:0007669"/>
    <property type="project" value="TreeGrafter"/>
</dbReference>
<feature type="transmembrane region" description="Helical" evidence="7">
    <location>
        <begin position="6"/>
        <end position="24"/>
    </location>
</feature>
<keyword evidence="1" id="KW-0813">Transport</keyword>
<keyword evidence="2" id="KW-0004">4Fe-4S</keyword>
<dbReference type="SUPFAM" id="SSF54862">
    <property type="entry name" value="4Fe-4S ferredoxins"/>
    <property type="match status" value="1"/>
</dbReference>
<dbReference type="PROSITE" id="PS51379">
    <property type="entry name" value="4FE4S_FER_2"/>
    <property type="match status" value="2"/>
</dbReference>
<feature type="transmembrane region" description="Helical" evidence="7">
    <location>
        <begin position="89"/>
        <end position="107"/>
    </location>
</feature>
<feature type="transmembrane region" description="Helical" evidence="7">
    <location>
        <begin position="344"/>
        <end position="370"/>
    </location>
</feature>
<dbReference type="Gene3D" id="3.30.70.20">
    <property type="match status" value="1"/>
</dbReference>
<evidence type="ECO:0000313" key="9">
    <source>
        <dbReference type="EMBL" id="QXJ34070.1"/>
    </source>
</evidence>
<dbReference type="Pfam" id="PF13237">
    <property type="entry name" value="Fer4_10"/>
    <property type="match status" value="1"/>
</dbReference>
<keyword evidence="10" id="KW-1185">Reference proteome</keyword>
<dbReference type="GO" id="GO:0051539">
    <property type="term" value="F:4 iron, 4 sulfur cluster binding"/>
    <property type="evidence" value="ECO:0007669"/>
    <property type="project" value="UniProtKB-KW"/>
</dbReference>
<name>A0A8F5BZ73_9CREN</name>
<feature type="transmembrane region" description="Helical" evidence="7">
    <location>
        <begin position="270"/>
        <end position="293"/>
    </location>
</feature>
<dbReference type="PANTHER" id="PTHR30176:SF3">
    <property type="entry name" value="FERREDOXIN-TYPE PROTEIN NAPH"/>
    <property type="match status" value="1"/>
</dbReference>
<dbReference type="Proteomes" id="UP000694036">
    <property type="component" value="Chromosome"/>
</dbReference>
<evidence type="ECO:0000313" key="10">
    <source>
        <dbReference type="Proteomes" id="UP000694036"/>
    </source>
</evidence>
<feature type="domain" description="4Fe-4S ferredoxin-type" evidence="8">
    <location>
        <begin position="459"/>
        <end position="488"/>
    </location>
</feature>
<dbReference type="InterPro" id="IPR017896">
    <property type="entry name" value="4Fe4S_Fe-S-bd"/>
</dbReference>
<feature type="transmembrane region" description="Helical" evidence="7">
    <location>
        <begin position="56"/>
        <end position="77"/>
    </location>
</feature>
<keyword evidence="5" id="KW-0408">Iron</keyword>
<feature type="transmembrane region" description="Helical" evidence="7">
    <location>
        <begin position="230"/>
        <end position="250"/>
    </location>
</feature>
<dbReference type="RefSeq" id="WP_261310096.1">
    <property type="nucleotide sequence ID" value="NZ_CP077713.1"/>
</dbReference>
<dbReference type="EMBL" id="CP077713">
    <property type="protein sequence ID" value="QXJ34070.1"/>
    <property type="molecule type" value="Genomic_DNA"/>
</dbReference>
<evidence type="ECO:0000256" key="2">
    <source>
        <dbReference type="ARBA" id="ARBA00022485"/>
    </source>
</evidence>
<dbReference type="PANTHER" id="PTHR30176">
    <property type="entry name" value="FERREDOXIN-TYPE PROTEIN NAPH"/>
    <property type="match status" value="1"/>
</dbReference>
<protein>
    <recommendedName>
        <fullName evidence="8">4Fe-4S ferredoxin-type domain-containing protein</fullName>
    </recommendedName>
</protein>
<feature type="transmembrane region" description="Helical" evidence="7">
    <location>
        <begin position="31"/>
        <end position="50"/>
    </location>
</feature>
<dbReference type="GeneID" id="65556061"/>
<evidence type="ECO:0000256" key="5">
    <source>
        <dbReference type="ARBA" id="ARBA00023004"/>
    </source>
</evidence>
<evidence type="ECO:0000256" key="3">
    <source>
        <dbReference type="ARBA" id="ARBA00022723"/>
    </source>
</evidence>
<keyword evidence="7" id="KW-0812">Transmembrane</keyword>
<keyword evidence="3" id="KW-0479">Metal-binding</keyword>
<evidence type="ECO:0000256" key="7">
    <source>
        <dbReference type="SAM" id="Phobius"/>
    </source>
</evidence>
<dbReference type="GO" id="GO:0046872">
    <property type="term" value="F:metal ion binding"/>
    <property type="evidence" value="ECO:0007669"/>
    <property type="project" value="UniProtKB-KW"/>
</dbReference>
<keyword evidence="7" id="KW-0472">Membrane</keyword>
<keyword evidence="6" id="KW-0411">Iron-sulfur</keyword>
<evidence type="ECO:0000256" key="4">
    <source>
        <dbReference type="ARBA" id="ARBA00022982"/>
    </source>
</evidence>
<gene>
    <name evidence="9" type="ORF">J5U22_00615</name>
</gene>
<dbReference type="AlphaFoldDB" id="A0A8F5BZ73"/>